<evidence type="ECO:0000256" key="1">
    <source>
        <dbReference type="ARBA" id="ARBA00004906"/>
    </source>
</evidence>
<keyword evidence="6" id="KW-0833">Ubl conjugation pathway</keyword>
<dbReference type="InterPro" id="IPR044066">
    <property type="entry name" value="TRIAD_supradom"/>
</dbReference>
<dbReference type="Pfam" id="PF26200">
    <property type="entry name" value="Rcat_RNF216"/>
    <property type="match status" value="1"/>
</dbReference>
<dbReference type="Gene3D" id="1.20.120.1750">
    <property type="match status" value="1"/>
</dbReference>
<keyword evidence="3" id="KW-0479">Metal-binding</keyword>
<organism evidence="10 11">
    <name type="scientific">Sclerotinia trifoliorum</name>
    <dbReference type="NCBI Taxonomy" id="28548"/>
    <lineage>
        <taxon>Eukaryota</taxon>
        <taxon>Fungi</taxon>
        <taxon>Dikarya</taxon>
        <taxon>Ascomycota</taxon>
        <taxon>Pezizomycotina</taxon>
        <taxon>Leotiomycetes</taxon>
        <taxon>Helotiales</taxon>
        <taxon>Sclerotiniaceae</taxon>
        <taxon>Sclerotinia</taxon>
    </lineage>
</organism>
<evidence type="ECO:0000256" key="2">
    <source>
        <dbReference type="ARBA" id="ARBA00022679"/>
    </source>
</evidence>
<dbReference type="Proteomes" id="UP000624404">
    <property type="component" value="Unassembled WGS sequence"/>
</dbReference>
<dbReference type="CDD" id="cd20353">
    <property type="entry name" value="Rcat_RBR_RNF216"/>
    <property type="match status" value="1"/>
</dbReference>
<dbReference type="EMBL" id="CAJHIA010000019">
    <property type="protein sequence ID" value="CAD6446345.1"/>
    <property type="molecule type" value="Genomic_DNA"/>
</dbReference>
<keyword evidence="2" id="KW-0808">Transferase</keyword>
<feature type="compositionally biased region" description="Basic and acidic residues" evidence="8">
    <location>
        <begin position="784"/>
        <end position="797"/>
    </location>
</feature>
<protein>
    <submittedName>
        <fullName evidence="10">261b9e22-de22-4335-8a77-c434bd1d6adc</fullName>
    </submittedName>
</protein>
<evidence type="ECO:0000256" key="3">
    <source>
        <dbReference type="ARBA" id="ARBA00022723"/>
    </source>
</evidence>
<evidence type="ECO:0000256" key="6">
    <source>
        <dbReference type="ARBA" id="ARBA00022786"/>
    </source>
</evidence>
<keyword evidence="11" id="KW-1185">Reference proteome</keyword>
<feature type="compositionally biased region" description="Acidic residues" evidence="8">
    <location>
        <begin position="31"/>
        <end position="42"/>
    </location>
</feature>
<comment type="pathway">
    <text evidence="1">Protein modification; protein ubiquitination.</text>
</comment>
<dbReference type="AlphaFoldDB" id="A0A8H2VYC8"/>
<dbReference type="InterPro" id="IPR013083">
    <property type="entry name" value="Znf_RING/FYVE/PHD"/>
</dbReference>
<feature type="compositionally biased region" description="Polar residues" evidence="8">
    <location>
        <begin position="149"/>
        <end position="171"/>
    </location>
</feature>
<dbReference type="InterPro" id="IPR051628">
    <property type="entry name" value="LUBAC_E3_Ligases"/>
</dbReference>
<comment type="caution">
    <text evidence="10">The sequence shown here is derived from an EMBL/GenBank/DDBJ whole genome shotgun (WGS) entry which is preliminary data.</text>
</comment>
<evidence type="ECO:0000313" key="11">
    <source>
        <dbReference type="Proteomes" id="UP000624404"/>
    </source>
</evidence>
<keyword evidence="7" id="KW-0862">Zinc</keyword>
<dbReference type="InterPro" id="IPR047546">
    <property type="entry name" value="Rcat_RBR_RNF216"/>
</dbReference>
<gene>
    <name evidence="10" type="ORF">SCLTRI_LOCUS6134</name>
</gene>
<feature type="compositionally biased region" description="Low complexity" evidence="8">
    <location>
        <begin position="696"/>
        <end position="705"/>
    </location>
</feature>
<evidence type="ECO:0000259" key="9">
    <source>
        <dbReference type="PROSITE" id="PS51873"/>
    </source>
</evidence>
<dbReference type="SUPFAM" id="SSF57850">
    <property type="entry name" value="RING/U-box"/>
    <property type="match status" value="1"/>
</dbReference>
<dbReference type="CDD" id="cd16630">
    <property type="entry name" value="RING-HC_RBR_RNF216"/>
    <property type="match status" value="1"/>
</dbReference>
<keyword evidence="4" id="KW-0677">Repeat</keyword>
<name>A0A8H2VYC8_9HELO</name>
<feature type="domain" description="RING-type" evidence="9">
    <location>
        <begin position="389"/>
        <end position="612"/>
    </location>
</feature>
<dbReference type="PROSITE" id="PS51873">
    <property type="entry name" value="TRIAD"/>
    <property type="match status" value="1"/>
</dbReference>
<dbReference type="Gene3D" id="3.30.40.10">
    <property type="entry name" value="Zinc/RING finger domain, C3HC4 (zinc finger)"/>
    <property type="match status" value="1"/>
</dbReference>
<feature type="region of interest" description="Disordered" evidence="8">
    <location>
        <begin position="694"/>
        <end position="721"/>
    </location>
</feature>
<feature type="region of interest" description="Disordered" evidence="8">
    <location>
        <begin position="884"/>
        <end position="911"/>
    </location>
</feature>
<evidence type="ECO:0000256" key="5">
    <source>
        <dbReference type="ARBA" id="ARBA00022771"/>
    </source>
</evidence>
<dbReference type="InterPro" id="IPR047545">
    <property type="entry name" value="BRcat_RBR_RNF216"/>
</dbReference>
<accession>A0A8H2VYC8</accession>
<dbReference type="InterPro" id="IPR047544">
    <property type="entry name" value="RING-HC_RBR_RNF216"/>
</dbReference>
<reference evidence="10" key="1">
    <citation type="submission" date="2020-10" db="EMBL/GenBank/DDBJ databases">
        <authorList>
            <person name="Kusch S."/>
        </authorList>
    </citation>
    <scope>NUCLEOTIDE SEQUENCE</scope>
    <source>
        <strain evidence="10">SwB9</strain>
    </source>
</reference>
<feature type="compositionally biased region" description="Gly residues" evidence="8">
    <location>
        <begin position="706"/>
        <end position="716"/>
    </location>
</feature>
<dbReference type="GO" id="GO:0016740">
    <property type="term" value="F:transferase activity"/>
    <property type="evidence" value="ECO:0007669"/>
    <property type="project" value="UniProtKB-KW"/>
</dbReference>
<evidence type="ECO:0000256" key="7">
    <source>
        <dbReference type="ARBA" id="ARBA00022833"/>
    </source>
</evidence>
<keyword evidence="5" id="KW-0863">Zinc-finger</keyword>
<dbReference type="GO" id="GO:0008270">
    <property type="term" value="F:zinc ion binding"/>
    <property type="evidence" value="ECO:0007669"/>
    <property type="project" value="UniProtKB-KW"/>
</dbReference>
<evidence type="ECO:0000256" key="4">
    <source>
        <dbReference type="ARBA" id="ARBA00022737"/>
    </source>
</evidence>
<sequence>MSQTLPFNRPNGPGNKPAYIKNEVDQIIEISDSDSDDYEDAYDAPQLPTHPQRPELPNDPFRGRFAANNQMINFVDGNFDPPYASRIPGPAAAALLNQKSMNNLPNVKKEEPQIDWADWVDGNYEEEVNRALWEDYTILAKYNPSSNPNYSFAQSSDSDQPIQQTANNSPQPKMETKMECINAVVAVFPEICRDHVAGLYDSVTPSSDQLIAYILDKADAGSSYPKSKDTQKGLKRKRVLSEEEEAIQKYEAAGRVVGPTLFLERTLIRSILSFEFPQTSMAFIDSTLFSSGHRLFTAYRTLEEVHRTFDVANPPYNKIKNLRRMPLEYREERLEEAISGNLSPEKMEIFKELQACRNIRKSAESRRLAEREAQLAEEENERRAIVEGTMSECACCYCDYPLNRMVHCNSEEVLHWFCRGCARQTAETEIGNSKYELSCMSTDGCKAGFSLEQRNQFLDELTITALERNEAEAVLRMADIENLASCPFCPFAAEYPPVEINREFRCQAPDCEKVSCRLCKLESHIPMTCAENAKANGLSVRRQIEEAMSAAMIRNCNKCGTPFVKEEGCNKMTCTRNGCYNVQCYVCSKSCNYDHFNDIRRGGKQGNCPLFESVEDRHNNEVRQAEKEALEKVRAEHPEYTEDDLKIKMSENVTKDDEKRKAMNPRNPNAMLYRQAIADPWRFRMGQRQPLQAHAENNVNENDNGNGNGEGEGEGNADGYLGVNDEDFADLFGDRFFGFLGRDGGAGGGGEGGNRVRYQHDLYPFIFAEDPHHRPIYQGEWGGEGERERGRERERNSPRIRARNADPDEDERDHLQPERVPVEKNGEAGIGMGMRNMGLWDHFGEMNFLAERRLDGPAAVVDGAEKHGADGADGDVKMSGGIGPEHVRGRAGKQNEGQSLARRRPAQNAPELTQYRNIWSKRIRGNRQNQAFDDVAAQGRRHVEARGQAGRAHEMKGQGARQDLGDFNLLYDGFPHRFLEEERGQDRLEQRVAPAGLGNVVSAIPLSNGAWPLILPPMEPVLPPGLVLPRGVVPLQGVVPPQGLSSPQGLPAFQGLVPPPGVPLPRGVVLRQGLSSPQGLPAFQGLVPPPGVPLPRGIVLRQGVLSPQRLPSPLFLSR</sequence>
<dbReference type="PANTHER" id="PTHR22770:SF47">
    <property type="entry name" value="E3 UBIQUITIN-PROTEIN LIGASE RNF216"/>
    <property type="match status" value="1"/>
</dbReference>
<proteinExistence type="predicted"/>
<dbReference type="PANTHER" id="PTHR22770">
    <property type="entry name" value="UBIQUITIN CONJUGATING ENZYME 7 INTERACTING PROTEIN-RELATED"/>
    <property type="match status" value="1"/>
</dbReference>
<feature type="region of interest" description="Disordered" evidence="8">
    <location>
        <begin position="29"/>
        <end position="59"/>
    </location>
</feature>
<dbReference type="CDD" id="cd20339">
    <property type="entry name" value="BRcat_RBR_RNF216"/>
    <property type="match status" value="1"/>
</dbReference>
<feature type="region of interest" description="Disordered" evidence="8">
    <location>
        <begin position="149"/>
        <end position="174"/>
    </location>
</feature>
<evidence type="ECO:0000313" key="10">
    <source>
        <dbReference type="EMBL" id="CAD6446345.1"/>
    </source>
</evidence>
<feature type="region of interest" description="Disordered" evidence="8">
    <location>
        <begin position="774"/>
        <end position="820"/>
    </location>
</feature>
<evidence type="ECO:0000256" key="8">
    <source>
        <dbReference type="SAM" id="MobiDB-lite"/>
    </source>
</evidence>
<dbReference type="OrthoDB" id="10009520at2759"/>